<name>A0A850QDG0_9RHOB</name>
<evidence type="ECO:0000256" key="1">
    <source>
        <dbReference type="SAM" id="Phobius"/>
    </source>
</evidence>
<proteinExistence type="predicted"/>
<feature type="transmembrane region" description="Helical" evidence="1">
    <location>
        <begin position="66"/>
        <end position="86"/>
    </location>
</feature>
<organism evidence="2 3">
    <name type="scientific">Donghicola mangrovi</name>
    <dbReference type="NCBI Taxonomy" id="2729614"/>
    <lineage>
        <taxon>Bacteria</taxon>
        <taxon>Pseudomonadati</taxon>
        <taxon>Pseudomonadota</taxon>
        <taxon>Alphaproteobacteria</taxon>
        <taxon>Rhodobacterales</taxon>
        <taxon>Roseobacteraceae</taxon>
        <taxon>Donghicola</taxon>
    </lineage>
</organism>
<dbReference type="Proteomes" id="UP000592216">
    <property type="component" value="Unassembled WGS sequence"/>
</dbReference>
<reference evidence="2 3" key="1">
    <citation type="submission" date="2020-04" db="EMBL/GenBank/DDBJ databases">
        <title>Donghicola sp., a member of the Rhodobacteraceae family isolated from mangrove forest in Thailand.</title>
        <authorList>
            <person name="Charoenyingcharoen P."/>
            <person name="Yukphan P."/>
        </authorList>
    </citation>
    <scope>NUCLEOTIDE SEQUENCE [LARGE SCALE GENOMIC DNA]</scope>
    <source>
        <strain evidence="2 3">B5-SW-15</strain>
    </source>
</reference>
<feature type="transmembrane region" description="Helical" evidence="1">
    <location>
        <begin position="33"/>
        <end position="54"/>
    </location>
</feature>
<evidence type="ECO:0000313" key="2">
    <source>
        <dbReference type="EMBL" id="NVO24465.1"/>
    </source>
</evidence>
<gene>
    <name evidence="2" type="ORF">HJ536_13950</name>
</gene>
<keyword evidence="1" id="KW-1133">Transmembrane helix</keyword>
<feature type="transmembrane region" description="Helical" evidence="1">
    <location>
        <begin position="98"/>
        <end position="118"/>
    </location>
</feature>
<comment type="caution">
    <text evidence="2">The sequence shown here is derived from an EMBL/GenBank/DDBJ whole genome shotgun (WGS) entry which is preliminary data.</text>
</comment>
<accession>A0A850QDG0</accession>
<sequence length="130" mass="14165">MLAKLFWTVAVTLAAMSATYVDGQKNFYELADQSLNLYFSGFGAIIVGLIVNSSTRNSQIVVEVSANKLMVSFFALFFIFLVIIILGQQRNPSAPSYVLSFARTCMGTCALGVGLMLAESFLLKENVEDA</sequence>
<dbReference type="AlphaFoldDB" id="A0A850QDG0"/>
<keyword evidence="1" id="KW-0812">Transmembrane</keyword>
<dbReference type="RefSeq" id="WP_177158194.1">
    <property type="nucleotide sequence ID" value="NZ_JABCJE010000007.1"/>
</dbReference>
<evidence type="ECO:0000313" key="3">
    <source>
        <dbReference type="Proteomes" id="UP000592216"/>
    </source>
</evidence>
<keyword evidence="1" id="KW-0472">Membrane</keyword>
<dbReference type="EMBL" id="JABCJE010000007">
    <property type="protein sequence ID" value="NVO24465.1"/>
    <property type="molecule type" value="Genomic_DNA"/>
</dbReference>
<protein>
    <submittedName>
        <fullName evidence="2">Uncharacterized protein</fullName>
    </submittedName>
</protein>